<dbReference type="EC" id="4.4.1.5" evidence="2"/>
<evidence type="ECO:0000259" key="1">
    <source>
        <dbReference type="PROSITE" id="PS51819"/>
    </source>
</evidence>
<dbReference type="InterPro" id="IPR004360">
    <property type="entry name" value="Glyas_Fos-R_dOase_dom"/>
</dbReference>
<dbReference type="RefSeq" id="WP_064438976.1">
    <property type="nucleotide sequence ID" value="NZ_BDDI01000002.1"/>
</dbReference>
<dbReference type="Pfam" id="PF00903">
    <property type="entry name" value="Glyoxalase"/>
    <property type="match status" value="1"/>
</dbReference>
<dbReference type="Proteomes" id="UP000567922">
    <property type="component" value="Unassembled WGS sequence"/>
</dbReference>
<dbReference type="AlphaFoldDB" id="A0A839RLY3"/>
<dbReference type="InterPro" id="IPR029068">
    <property type="entry name" value="Glyas_Bleomycin-R_OHBP_Dase"/>
</dbReference>
<comment type="caution">
    <text evidence="2">The sequence shown here is derived from an EMBL/GenBank/DDBJ whole genome shotgun (WGS) entry which is preliminary data.</text>
</comment>
<organism evidence="2 3">
    <name type="scientific">Hoyosella altamirensis</name>
    <dbReference type="NCBI Taxonomy" id="616997"/>
    <lineage>
        <taxon>Bacteria</taxon>
        <taxon>Bacillati</taxon>
        <taxon>Actinomycetota</taxon>
        <taxon>Actinomycetes</taxon>
        <taxon>Mycobacteriales</taxon>
        <taxon>Hoyosellaceae</taxon>
        <taxon>Hoyosella</taxon>
    </lineage>
</organism>
<proteinExistence type="predicted"/>
<evidence type="ECO:0000313" key="2">
    <source>
        <dbReference type="EMBL" id="MBB3037164.1"/>
    </source>
</evidence>
<dbReference type="InterPro" id="IPR050383">
    <property type="entry name" value="GlyoxalaseI/FosfomycinResist"/>
</dbReference>
<reference evidence="2 3" key="1">
    <citation type="submission" date="2020-08" db="EMBL/GenBank/DDBJ databases">
        <title>Sequencing the genomes of 1000 actinobacteria strains.</title>
        <authorList>
            <person name="Klenk H.-P."/>
        </authorList>
    </citation>
    <scope>NUCLEOTIDE SEQUENCE [LARGE SCALE GENOMIC DNA]</scope>
    <source>
        <strain evidence="2 3">DSM 45258</strain>
    </source>
</reference>
<sequence>MRRVDYVIWYVDSLSESVRFYRDIIGLEVRIEGDGYVEFAMENVKLSLFERSKLAELIGQRAGTAPCGELGFRVSDVDATAESLRALGVTPLTGPVDRPWGERTLHIADPDGNIVEFAQKIPRRSH</sequence>
<dbReference type="EMBL" id="JACHWS010000001">
    <property type="protein sequence ID" value="MBB3037164.1"/>
    <property type="molecule type" value="Genomic_DNA"/>
</dbReference>
<dbReference type="PANTHER" id="PTHR21366:SF22">
    <property type="entry name" value="VOC DOMAIN-CONTAINING PROTEIN"/>
    <property type="match status" value="1"/>
</dbReference>
<protein>
    <submittedName>
        <fullName evidence="2">Lactoylglutathione lyase</fullName>
        <ecNumber evidence="2">4.4.1.5</ecNumber>
    </submittedName>
</protein>
<gene>
    <name evidence="2" type="ORF">FHU29_001598</name>
</gene>
<keyword evidence="3" id="KW-1185">Reference proteome</keyword>
<dbReference type="Gene3D" id="3.10.180.10">
    <property type="entry name" value="2,3-Dihydroxybiphenyl 1,2-Dioxygenase, domain 1"/>
    <property type="match status" value="1"/>
</dbReference>
<feature type="domain" description="VOC" evidence="1">
    <location>
        <begin position="3"/>
        <end position="120"/>
    </location>
</feature>
<dbReference type="OrthoDB" id="9798201at2"/>
<dbReference type="PANTHER" id="PTHR21366">
    <property type="entry name" value="GLYOXALASE FAMILY PROTEIN"/>
    <property type="match status" value="1"/>
</dbReference>
<dbReference type="PROSITE" id="PS51819">
    <property type="entry name" value="VOC"/>
    <property type="match status" value="1"/>
</dbReference>
<dbReference type="InterPro" id="IPR037523">
    <property type="entry name" value="VOC_core"/>
</dbReference>
<keyword evidence="2" id="KW-0456">Lyase</keyword>
<accession>A0A839RLY3</accession>
<evidence type="ECO:0000313" key="3">
    <source>
        <dbReference type="Proteomes" id="UP000567922"/>
    </source>
</evidence>
<dbReference type="SUPFAM" id="SSF54593">
    <property type="entry name" value="Glyoxalase/Bleomycin resistance protein/Dihydroxybiphenyl dioxygenase"/>
    <property type="match status" value="1"/>
</dbReference>
<name>A0A839RLY3_9ACTN</name>
<dbReference type="GO" id="GO:0004462">
    <property type="term" value="F:lactoylglutathione lyase activity"/>
    <property type="evidence" value="ECO:0007669"/>
    <property type="project" value="UniProtKB-EC"/>
</dbReference>